<gene>
    <name evidence="1" type="ORF">M6B38_188155</name>
</gene>
<reference evidence="1" key="2">
    <citation type="submission" date="2023-04" db="EMBL/GenBank/DDBJ databases">
        <authorList>
            <person name="Bruccoleri R.E."/>
            <person name="Oakeley E.J."/>
            <person name="Faust A.-M."/>
            <person name="Dessus-Babus S."/>
            <person name="Altorfer M."/>
            <person name="Burckhardt D."/>
            <person name="Oertli M."/>
            <person name="Naumann U."/>
            <person name="Petersen F."/>
            <person name="Wong J."/>
        </authorList>
    </citation>
    <scope>NUCLEOTIDE SEQUENCE</scope>
    <source>
        <strain evidence="1">GSM-AAB239-AS_SAM_17_03QT</strain>
        <tissue evidence="1">Leaf</tissue>
    </source>
</reference>
<dbReference type="EMBL" id="JANAVB010036420">
    <property type="protein sequence ID" value="KAJ6803445.1"/>
    <property type="molecule type" value="Genomic_DNA"/>
</dbReference>
<evidence type="ECO:0008006" key="3">
    <source>
        <dbReference type="Google" id="ProtNLM"/>
    </source>
</evidence>
<proteinExistence type="predicted"/>
<reference evidence="1" key="1">
    <citation type="journal article" date="2023" name="GigaByte">
        <title>Genome assembly of the bearded iris, Iris pallida Lam.</title>
        <authorList>
            <person name="Bruccoleri R.E."/>
            <person name="Oakeley E.J."/>
            <person name="Faust A.M.E."/>
            <person name="Altorfer M."/>
            <person name="Dessus-Babus S."/>
            <person name="Burckhardt D."/>
            <person name="Oertli M."/>
            <person name="Naumann U."/>
            <person name="Petersen F."/>
            <person name="Wong J."/>
        </authorList>
    </citation>
    <scope>NUCLEOTIDE SEQUENCE</scope>
    <source>
        <strain evidence="1">GSM-AAB239-AS_SAM_17_03QT</strain>
    </source>
</reference>
<sequence>MLINSLFSRLYAWVFSFNSQLCRFMCGERVFESLLTDGRWCPSCVRVASCWIGVRNSRACVRAIANQ</sequence>
<evidence type="ECO:0000313" key="2">
    <source>
        <dbReference type="Proteomes" id="UP001140949"/>
    </source>
</evidence>
<evidence type="ECO:0000313" key="1">
    <source>
        <dbReference type="EMBL" id="KAJ6803445.1"/>
    </source>
</evidence>
<dbReference type="Proteomes" id="UP001140949">
    <property type="component" value="Unassembled WGS sequence"/>
</dbReference>
<protein>
    <recommendedName>
        <fullName evidence="3">Secreted protein</fullName>
    </recommendedName>
</protein>
<organism evidence="1 2">
    <name type="scientific">Iris pallida</name>
    <name type="common">Sweet iris</name>
    <dbReference type="NCBI Taxonomy" id="29817"/>
    <lineage>
        <taxon>Eukaryota</taxon>
        <taxon>Viridiplantae</taxon>
        <taxon>Streptophyta</taxon>
        <taxon>Embryophyta</taxon>
        <taxon>Tracheophyta</taxon>
        <taxon>Spermatophyta</taxon>
        <taxon>Magnoliopsida</taxon>
        <taxon>Liliopsida</taxon>
        <taxon>Asparagales</taxon>
        <taxon>Iridaceae</taxon>
        <taxon>Iridoideae</taxon>
        <taxon>Irideae</taxon>
        <taxon>Iris</taxon>
    </lineage>
</organism>
<comment type="caution">
    <text evidence="1">The sequence shown here is derived from an EMBL/GenBank/DDBJ whole genome shotgun (WGS) entry which is preliminary data.</text>
</comment>
<keyword evidence="2" id="KW-1185">Reference proteome</keyword>
<accession>A0AAX6EHK4</accession>
<dbReference type="AlphaFoldDB" id="A0AAX6EHK4"/>
<name>A0AAX6EHK4_IRIPA</name>